<sequence>MAWLEAIYQPTTLFSLRPSWTTSSGGKTLLLPSPYALKMAVFDVAIRTSSLSQAEKSWPWIRDLGIGIKLSRQIVVTNTFIRILRIKEIKTKANEKEAAIAKSKEDGNWPFTRTIGYREFVYYPDPISLVFSVPDEQVVQLSDWLGQISHLGKRGGFVQLLAPPRIVVDEGEFVLLTTEVDRFPIAGMVQQLDDCDPQMKFEEANIYEGKKPKRVIRHIVLPYRIVRSSRAYSLYESTTA</sequence>
<keyword evidence="2" id="KW-1185">Reference proteome</keyword>
<organism evidence="1 2">
    <name type="scientific">Candidatus Promineifilum breve</name>
    <dbReference type="NCBI Taxonomy" id="1806508"/>
    <lineage>
        <taxon>Bacteria</taxon>
        <taxon>Bacillati</taxon>
        <taxon>Chloroflexota</taxon>
        <taxon>Ardenticatenia</taxon>
        <taxon>Candidatus Promineifilales</taxon>
        <taxon>Candidatus Promineifilaceae</taxon>
        <taxon>Candidatus Promineifilum</taxon>
    </lineage>
</organism>
<dbReference type="OrthoDB" id="979132at2"/>
<dbReference type="AlphaFoldDB" id="A0A160T5Y1"/>
<gene>
    <name evidence="1" type="ORF">CFX0092_A2447</name>
</gene>
<dbReference type="RefSeq" id="WP_095043668.1">
    <property type="nucleotide sequence ID" value="NZ_LN890655.1"/>
</dbReference>
<dbReference type="Proteomes" id="UP000215027">
    <property type="component" value="Chromosome I"/>
</dbReference>
<dbReference type="KEGG" id="pbf:CFX0092_A2447"/>
<name>A0A160T5Y1_9CHLR</name>
<evidence type="ECO:0008006" key="3">
    <source>
        <dbReference type="Google" id="ProtNLM"/>
    </source>
</evidence>
<reference evidence="1" key="1">
    <citation type="submission" date="2016-01" db="EMBL/GenBank/DDBJ databases">
        <authorList>
            <person name="Mcilroy J.S."/>
            <person name="Karst M S."/>
            <person name="Albertsen M."/>
        </authorList>
    </citation>
    <scope>NUCLEOTIDE SEQUENCE</scope>
    <source>
        <strain evidence="1">Cfx-K</strain>
    </source>
</reference>
<accession>A0A160T5Y1</accession>
<evidence type="ECO:0000313" key="2">
    <source>
        <dbReference type="Proteomes" id="UP000215027"/>
    </source>
</evidence>
<protein>
    <recommendedName>
        <fullName evidence="3">CRISPR-associated protein Cas5</fullName>
    </recommendedName>
</protein>
<evidence type="ECO:0000313" key="1">
    <source>
        <dbReference type="EMBL" id="CUS04325.2"/>
    </source>
</evidence>
<dbReference type="EMBL" id="LN890655">
    <property type="protein sequence ID" value="CUS04325.2"/>
    <property type="molecule type" value="Genomic_DNA"/>
</dbReference>
<proteinExistence type="predicted"/>